<dbReference type="InterPro" id="IPR011604">
    <property type="entry name" value="PDDEXK-like_dom_sf"/>
</dbReference>
<dbReference type="Gene3D" id="3.90.320.10">
    <property type="match status" value="1"/>
</dbReference>
<keyword evidence="2" id="KW-0067">ATP-binding</keyword>
<dbReference type="HOGENOM" id="CLU_1018197_0_0_3"/>
<accession>K9UPS8</accession>
<dbReference type="OrthoDB" id="453958at2"/>
<evidence type="ECO:0000313" key="6">
    <source>
        <dbReference type="Proteomes" id="UP000010366"/>
    </source>
</evidence>
<keyword evidence="2" id="KW-0378">Hydrolase</keyword>
<evidence type="ECO:0000256" key="1">
    <source>
        <dbReference type="ARBA" id="ARBA00022763"/>
    </source>
</evidence>
<keyword evidence="2" id="KW-0347">Helicase</keyword>
<dbReference type="GO" id="GO:0006281">
    <property type="term" value="P:DNA repair"/>
    <property type="evidence" value="ECO:0007669"/>
    <property type="project" value="UniProtKB-KW"/>
</dbReference>
<keyword evidence="3" id="KW-0234">DNA repair</keyword>
<dbReference type="STRING" id="1173020.Cha6605_5560"/>
<proteinExistence type="predicted"/>
<dbReference type="EMBL" id="CP003600">
    <property type="protein sequence ID" value="AFY96436.1"/>
    <property type="molecule type" value="Genomic_DNA"/>
</dbReference>
<gene>
    <name evidence="5" type="ORF">Cha6605_5560</name>
</gene>
<evidence type="ECO:0000313" key="5">
    <source>
        <dbReference type="EMBL" id="AFY96436.1"/>
    </source>
</evidence>
<dbReference type="RefSeq" id="WP_015162518.1">
    <property type="nucleotide sequence ID" value="NC_019697.1"/>
</dbReference>
<evidence type="ECO:0000256" key="3">
    <source>
        <dbReference type="ARBA" id="ARBA00023204"/>
    </source>
</evidence>
<feature type="domain" description="PD-(D/E)XK endonuclease-like" evidence="4">
    <location>
        <begin position="95"/>
        <end position="260"/>
    </location>
</feature>
<sequence length="266" mass="30745">MDFASYHLWSQFEPALGWEDTHCQMQRGWRAIQTLARDRSPKVAFTETIWQKVGKLAQAGIYEFHQQPLLLKHPRGCERVADRLYLYYEIATVRDRVMQILRQYQADPWLLDRDILLLNRGDEPIPSPIEIAVGGEGFQLLAAFDCIIRSSPHQIQIIDFKTGLADPDFRQAEVYLLACSYLYPDCEAVAYFYNLETMTSSELVTATPDRLMKIARKLAQIAKLHQQQLQEYQLNPDCFDRLFPPHPGTHCRACAFNYYCAYAVGS</sequence>
<evidence type="ECO:0000256" key="2">
    <source>
        <dbReference type="ARBA" id="ARBA00022806"/>
    </source>
</evidence>
<dbReference type="Pfam" id="PF12705">
    <property type="entry name" value="PDDEXK_1"/>
    <property type="match status" value="1"/>
</dbReference>
<keyword evidence="6" id="KW-1185">Reference proteome</keyword>
<dbReference type="AlphaFoldDB" id="K9UPS8"/>
<evidence type="ECO:0000259" key="4">
    <source>
        <dbReference type="Pfam" id="PF12705"/>
    </source>
</evidence>
<organism evidence="5 6">
    <name type="scientific">Chamaesiphon minutus (strain ATCC 27169 / PCC 6605)</name>
    <dbReference type="NCBI Taxonomy" id="1173020"/>
    <lineage>
        <taxon>Bacteria</taxon>
        <taxon>Bacillati</taxon>
        <taxon>Cyanobacteriota</taxon>
        <taxon>Cyanophyceae</taxon>
        <taxon>Gomontiellales</taxon>
        <taxon>Chamaesiphonaceae</taxon>
        <taxon>Chamaesiphon</taxon>
    </lineage>
</organism>
<keyword evidence="2" id="KW-0547">Nucleotide-binding</keyword>
<dbReference type="eggNOG" id="COG2887">
    <property type="taxonomic scope" value="Bacteria"/>
</dbReference>
<dbReference type="InterPro" id="IPR038726">
    <property type="entry name" value="PDDEXK_AddAB-type"/>
</dbReference>
<dbReference type="GO" id="GO:0004386">
    <property type="term" value="F:helicase activity"/>
    <property type="evidence" value="ECO:0007669"/>
    <property type="project" value="UniProtKB-KW"/>
</dbReference>
<dbReference type="Proteomes" id="UP000010366">
    <property type="component" value="Chromosome"/>
</dbReference>
<protein>
    <recommendedName>
        <fullName evidence="4">PD-(D/E)XK endonuclease-like domain-containing protein</fullName>
    </recommendedName>
</protein>
<dbReference type="KEGG" id="cmp:Cha6605_5560"/>
<reference evidence="5 6" key="1">
    <citation type="submission" date="2012-05" db="EMBL/GenBank/DDBJ databases">
        <title>Finished chromosome of genome of Chamaesiphon sp. PCC 6605.</title>
        <authorList>
            <consortium name="US DOE Joint Genome Institute"/>
            <person name="Gugger M."/>
            <person name="Coursin T."/>
            <person name="Rippka R."/>
            <person name="Tandeau De Marsac N."/>
            <person name="Huntemann M."/>
            <person name="Wei C.-L."/>
            <person name="Han J."/>
            <person name="Detter J.C."/>
            <person name="Han C."/>
            <person name="Tapia R."/>
            <person name="Chen A."/>
            <person name="Kyrpides N."/>
            <person name="Mavromatis K."/>
            <person name="Markowitz V."/>
            <person name="Szeto E."/>
            <person name="Ivanova N."/>
            <person name="Pagani I."/>
            <person name="Pati A."/>
            <person name="Goodwin L."/>
            <person name="Nordberg H.P."/>
            <person name="Cantor M.N."/>
            <person name="Hua S.X."/>
            <person name="Woyke T."/>
            <person name="Kerfeld C.A."/>
        </authorList>
    </citation>
    <scope>NUCLEOTIDE SEQUENCE [LARGE SCALE GENOMIC DNA]</scope>
    <source>
        <strain evidence="6">ATCC 27169 / PCC 6605</strain>
    </source>
</reference>
<name>K9UPS8_CHAP6</name>
<keyword evidence="1" id="KW-0227">DNA damage</keyword>